<dbReference type="AlphaFoldDB" id="K1RRD2"/>
<protein>
    <submittedName>
        <fullName evidence="1">Uncharacterized protein</fullName>
    </submittedName>
</protein>
<organism evidence="1">
    <name type="scientific">human gut metagenome</name>
    <dbReference type="NCBI Taxonomy" id="408170"/>
    <lineage>
        <taxon>unclassified sequences</taxon>
        <taxon>metagenomes</taxon>
        <taxon>organismal metagenomes</taxon>
    </lineage>
</organism>
<comment type="caution">
    <text evidence="1">The sequence shown here is derived from an EMBL/GenBank/DDBJ whole genome shotgun (WGS) entry which is preliminary data.</text>
</comment>
<proteinExistence type="predicted"/>
<name>K1RRD2_9ZZZZ</name>
<reference evidence="1" key="1">
    <citation type="journal article" date="2013" name="Environ. Microbiol.">
        <title>Microbiota from the distal guts of lean and obese adolescents exhibit partial functional redundancy besides clear differences in community structure.</title>
        <authorList>
            <person name="Ferrer M."/>
            <person name="Ruiz A."/>
            <person name="Lanza F."/>
            <person name="Haange S.B."/>
            <person name="Oberbach A."/>
            <person name="Till H."/>
            <person name="Bargiela R."/>
            <person name="Campoy C."/>
            <person name="Segura M.T."/>
            <person name="Richter M."/>
            <person name="von Bergen M."/>
            <person name="Seifert J."/>
            <person name="Suarez A."/>
        </authorList>
    </citation>
    <scope>NUCLEOTIDE SEQUENCE</scope>
</reference>
<accession>K1RRD2</accession>
<dbReference type="EMBL" id="AJWZ01009481">
    <property type="protein sequence ID" value="EKC51202.1"/>
    <property type="molecule type" value="Genomic_DNA"/>
</dbReference>
<gene>
    <name evidence="1" type="ORF">OBE_13727</name>
</gene>
<sequence length="73" mass="8589">MKLNFILNIFKLEKVISVRDFITNIDFFEKNINFFKKNLKIAGNKNDSAQIAIRTGITINRLILKATMYDEDY</sequence>
<evidence type="ECO:0000313" key="1">
    <source>
        <dbReference type="EMBL" id="EKC51202.1"/>
    </source>
</evidence>